<dbReference type="EMBL" id="KB445833">
    <property type="protein sequence ID" value="EMD30835.1"/>
    <property type="molecule type" value="Genomic_DNA"/>
</dbReference>
<gene>
    <name evidence="1" type="ORF">CERSUDRAFT_89645</name>
</gene>
<dbReference type="Proteomes" id="UP000016930">
    <property type="component" value="Unassembled WGS sequence"/>
</dbReference>
<keyword evidence="2" id="KW-1185">Reference proteome</keyword>
<evidence type="ECO:0000313" key="1">
    <source>
        <dbReference type="EMBL" id="EMD30835.1"/>
    </source>
</evidence>
<accession>M2QFP7</accession>
<proteinExistence type="predicted"/>
<dbReference type="HOGENOM" id="CLU_2687593_0_0_1"/>
<reference evidence="1 2" key="1">
    <citation type="journal article" date="2012" name="Proc. Natl. Acad. Sci. U.S.A.">
        <title>Comparative genomics of Ceriporiopsis subvermispora and Phanerochaete chrysosporium provide insight into selective ligninolysis.</title>
        <authorList>
            <person name="Fernandez-Fueyo E."/>
            <person name="Ruiz-Duenas F.J."/>
            <person name="Ferreira P."/>
            <person name="Floudas D."/>
            <person name="Hibbett D.S."/>
            <person name="Canessa P."/>
            <person name="Larrondo L.F."/>
            <person name="James T.Y."/>
            <person name="Seelenfreund D."/>
            <person name="Lobos S."/>
            <person name="Polanco R."/>
            <person name="Tello M."/>
            <person name="Honda Y."/>
            <person name="Watanabe T."/>
            <person name="Watanabe T."/>
            <person name="Ryu J.S."/>
            <person name="Kubicek C.P."/>
            <person name="Schmoll M."/>
            <person name="Gaskell J."/>
            <person name="Hammel K.E."/>
            <person name="St John F.J."/>
            <person name="Vanden Wymelenberg A."/>
            <person name="Sabat G."/>
            <person name="Splinter BonDurant S."/>
            <person name="Syed K."/>
            <person name="Yadav J.S."/>
            <person name="Doddapaneni H."/>
            <person name="Subramanian V."/>
            <person name="Lavin J.L."/>
            <person name="Oguiza J.A."/>
            <person name="Perez G."/>
            <person name="Pisabarro A.G."/>
            <person name="Ramirez L."/>
            <person name="Santoyo F."/>
            <person name="Master E."/>
            <person name="Coutinho P.M."/>
            <person name="Henrissat B."/>
            <person name="Lombard V."/>
            <person name="Magnuson J.K."/>
            <person name="Kuees U."/>
            <person name="Hori C."/>
            <person name="Igarashi K."/>
            <person name="Samejima M."/>
            <person name="Held B.W."/>
            <person name="Barry K.W."/>
            <person name="LaButti K.M."/>
            <person name="Lapidus A."/>
            <person name="Lindquist E.A."/>
            <person name="Lucas S.M."/>
            <person name="Riley R."/>
            <person name="Salamov A.A."/>
            <person name="Hoffmeister D."/>
            <person name="Schwenk D."/>
            <person name="Hadar Y."/>
            <person name="Yarden O."/>
            <person name="de Vries R.P."/>
            <person name="Wiebenga A."/>
            <person name="Stenlid J."/>
            <person name="Eastwood D."/>
            <person name="Grigoriev I.V."/>
            <person name="Berka R.M."/>
            <person name="Blanchette R.A."/>
            <person name="Kersten P."/>
            <person name="Martinez A.T."/>
            <person name="Vicuna R."/>
            <person name="Cullen D."/>
        </authorList>
    </citation>
    <scope>NUCLEOTIDE SEQUENCE [LARGE SCALE GENOMIC DNA]</scope>
    <source>
        <strain evidence="1 2">B</strain>
    </source>
</reference>
<evidence type="ECO:0000313" key="2">
    <source>
        <dbReference type="Proteomes" id="UP000016930"/>
    </source>
</evidence>
<dbReference type="AlphaFoldDB" id="M2QFP7"/>
<organism evidence="1 2">
    <name type="scientific">Ceriporiopsis subvermispora (strain B)</name>
    <name type="common">White-rot fungus</name>
    <name type="synonym">Gelatoporia subvermispora</name>
    <dbReference type="NCBI Taxonomy" id="914234"/>
    <lineage>
        <taxon>Eukaryota</taxon>
        <taxon>Fungi</taxon>
        <taxon>Dikarya</taxon>
        <taxon>Basidiomycota</taxon>
        <taxon>Agaricomycotina</taxon>
        <taxon>Agaricomycetes</taxon>
        <taxon>Polyporales</taxon>
        <taxon>Gelatoporiaceae</taxon>
        <taxon>Gelatoporia</taxon>
    </lineage>
</organism>
<sequence length="74" mass="8567">MTMKPSCWYFQCRRACGNEASGNLCREGVTFNGEKNSAQMVVVWAADWGPRWELEEDRCQFEIRSCIDNGKQIK</sequence>
<protein>
    <submittedName>
        <fullName evidence="1">Uncharacterized protein</fullName>
    </submittedName>
</protein>
<name>M2QFP7_CERS8</name>